<protein>
    <recommendedName>
        <fullName evidence="4">GBF-interacting protein 1 N-terminal domain-containing protein</fullName>
    </recommendedName>
</protein>
<reference evidence="2 3" key="1">
    <citation type="journal article" date="2017" name="Nature">
        <title>The Apostasia genome and the evolution of orchids.</title>
        <authorList>
            <person name="Zhang G.Q."/>
            <person name="Liu K.W."/>
            <person name="Li Z."/>
            <person name="Lohaus R."/>
            <person name="Hsiao Y.Y."/>
            <person name="Niu S.C."/>
            <person name="Wang J.Y."/>
            <person name="Lin Y.C."/>
            <person name="Xu Q."/>
            <person name="Chen L.J."/>
            <person name="Yoshida K."/>
            <person name="Fujiwara S."/>
            <person name="Wang Z.W."/>
            <person name="Zhang Y.Q."/>
            <person name="Mitsuda N."/>
            <person name="Wang M."/>
            <person name="Liu G.H."/>
            <person name="Pecoraro L."/>
            <person name="Huang H.X."/>
            <person name="Xiao X.J."/>
            <person name="Lin M."/>
            <person name="Wu X.Y."/>
            <person name="Wu W.L."/>
            <person name="Chen Y.Y."/>
            <person name="Chang S.B."/>
            <person name="Sakamoto S."/>
            <person name="Ohme-Takagi M."/>
            <person name="Yagi M."/>
            <person name="Zeng S.J."/>
            <person name="Shen C.Y."/>
            <person name="Yeh C.M."/>
            <person name="Luo Y.B."/>
            <person name="Tsai W.C."/>
            <person name="Van de Peer Y."/>
            <person name="Liu Z.J."/>
        </authorList>
    </citation>
    <scope>NUCLEOTIDE SEQUENCE [LARGE SCALE GENOMIC DNA]</scope>
    <source>
        <strain evidence="3">cv. Shenzhen</strain>
        <tissue evidence="2">Stem</tissue>
    </source>
</reference>
<dbReference type="PANTHER" id="PTHR46775:SF1">
    <property type="entry name" value="FLOCCULATION PROTEIN (DUF1296)"/>
    <property type="match status" value="1"/>
</dbReference>
<dbReference type="EMBL" id="KZ452014">
    <property type="protein sequence ID" value="PKA51199.1"/>
    <property type="molecule type" value="Genomic_DNA"/>
</dbReference>
<dbReference type="AlphaFoldDB" id="A0A2I0A6N2"/>
<gene>
    <name evidence="2" type="ORF">AXF42_Ash010639</name>
</gene>
<dbReference type="PANTHER" id="PTHR46775">
    <property type="entry name" value="FLOCCULATION PROTEIN (DUF1296)"/>
    <property type="match status" value="1"/>
</dbReference>
<organism evidence="2 3">
    <name type="scientific">Apostasia shenzhenica</name>
    <dbReference type="NCBI Taxonomy" id="1088818"/>
    <lineage>
        <taxon>Eukaryota</taxon>
        <taxon>Viridiplantae</taxon>
        <taxon>Streptophyta</taxon>
        <taxon>Embryophyta</taxon>
        <taxon>Tracheophyta</taxon>
        <taxon>Spermatophyta</taxon>
        <taxon>Magnoliopsida</taxon>
        <taxon>Liliopsida</taxon>
        <taxon>Asparagales</taxon>
        <taxon>Orchidaceae</taxon>
        <taxon>Apostasioideae</taxon>
        <taxon>Apostasia</taxon>
    </lineage>
</organism>
<feature type="region of interest" description="Disordered" evidence="1">
    <location>
        <begin position="89"/>
        <end position="115"/>
    </location>
</feature>
<name>A0A2I0A6N2_9ASPA</name>
<accession>A0A2I0A6N2</accession>
<dbReference type="OrthoDB" id="753279at2759"/>
<keyword evidence="3" id="KW-1185">Reference proteome</keyword>
<feature type="region of interest" description="Disordered" evidence="1">
    <location>
        <begin position="1"/>
        <end position="21"/>
    </location>
</feature>
<proteinExistence type="predicted"/>
<feature type="compositionally biased region" description="Polar residues" evidence="1">
    <location>
        <begin position="103"/>
        <end position="115"/>
    </location>
</feature>
<evidence type="ECO:0008006" key="4">
    <source>
        <dbReference type="Google" id="ProtNLM"/>
    </source>
</evidence>
<dbReference type="STRING" id="1088818.A0A2I0A6N2"/>
<dbReference type="Proteomes" id="UP000236161">
    <property type="component" value="Unassembled WGS sequence"/>
</dbReference>
<sequence length="490" mass="52441">MVISLSGGKGQEPSCCSSPASDSMVSNNLAKLLKLEDLHISDAQHLIIPDHLQVPESEKTGLTFGSFGSNFELIMSSRTEPENEVVLEELSESSSELEENADNLPSNSSPDIENSNYYANEQSEMPENHSTAVSCSPDLSQAADYGQLKAEVSLPPGGFQPTISSTTPVYSNLGMVPQMLGSHFSTFEGEGLHAHDNAHLRSVAVPQTFDPSANYYASIYRLADGDDRVFPFPSIAPKYSGNIADFPAQIALSPQKSDNSLLLSSTGVAPLVTQTAGVRETSVAASQQQIHVHRQPAGIPLSHYPPNCVSYAQYFSPFYVPSSAMHHFSGNTAIFPQQPPTRSLYPPPAAVGVNPVKYPISQYKPASNSNPTGQGTYVLNHSGYGSIMRGNSTVSGDLMSSQFKEKQGSSFYNIPPQGQPIAFAPTPTQAGHSGAFAGLYHPSRSVAAASVHPLLQQSQAMARASEVLGPPVGIYQQTQHTPQINWVSNF</sequence>
<dbReference type="GO" id="GO:0051082">
    <property type="term" value="F:unfolded protein binding"/>
    <property type="evidence" value="ECO:0007669"/>
    <property type="project" value="TreeGrafter"/>
</dbReference>
<evidence type="ECO:0000256" key="1">
    <source>
        <dbReference type="SAM" id="MobiDB-lite"/>
    </source>
</evidence>
<evidence type="ECO:0000313" key="2">
    <source>
        <dbReference type="EMBL" id="PKA51199.1"/>
    </source>
</evidence>
<dbReference type="InterPro" id="IPR044277">
    <property type="entry name" value="GIP1"/>
</dbReference>
<evidence type="ECO:0000313" key="3">
    <source>
        <dbReference type="Proteomes" id="UP000236161"/>
    </source>
</evidence>
<feature type="compositionally biased region" description="Acidic residues" evidence="1">
    <location>
        <begin position="89"/>
        <end position="101"/>
    </location>
</feature>